<feature type="repeat" description="PPR" evidence="2">
    <location>
        <begin position="524"/>
        <end position="558"/>
    </location>
</feature>
<feature type="repeat" description="PPR" evidence="2">
    <location>
        <begin position="490"/>
        <end position="520"/>
    </location>
</feature>
<dbReference type="AlphaFoldDB" id="A0A7J7HQB0"/>
<evidence type="ECO:0000313" key="4">
    <source>
        <dbReference type="Proteomes" id="UP000593564"/>
    </source>
</evidence>
<keyword evidence="1" id="KW-0677">Repeat</keyword>
<reference evidence="4" key="1">
    <citation type="journal article" date="2020" name="Nat. Commun.">
        <title>Genome assembly of wild tea tree DASZ reveals pedigree and selection history of tea varieties.</title>
        <authorList>
            <person name="Zhang W."/>
            <person name="Zhang Y."/>
            <person name="Qiu H."/>
            <person name="Guo Y."/>
            <person name="Wan H."/>
            <person name="Zhang X."/>
            <person name="Scossa F."/>
            <person name="Alseekh S."/>
            <person name="Zhang Q."/>
            <person name="Wang P."/>
            <person name="Xu L."/>
            <person name="Schmidt M.H."/>
            <person name="Jia X."/>
            <person name="Li D."/>
            <person name="Zhu A."/>
            <person name="Guo F."/>
            <person name="Chen W."/>
            <person name="Ni D."/>
            <person name="Usadel B."/>
            <person name="Fernie A.R."/>
            <person name="Wen W."/>
        </authorList>
    </citation>
    <scope>NUCLEOTIDE SEQUENCE [LARGE SCALE GENOMIC DNA]</scope>
    <source>
        <strain evidence="4">cv. G240</strain>
    </source>
</reference>
<proteinExistence type="predicted"/>
<dbReference type="InterPro" id="IPR002885">
    <property type="entry name" value="PPR_rpt"/>
</dbReference>
<feature type="repeat" description="PPR" evidence="2">
    <location>
        <begin position="420"/>
        <end position="454"/>
    </location>
</feature>
<reference evidence="3 4" key="2">
    <citation type="submission" date="2020-07" db="EMBL/GenBank/DDBJ databases">
        <title>Genome assembly of wild tea tree DASZ reveals pedigree and selection history of tea varieties.</title>
        <authorList>
            <person name="Zhang W."/>
        </authorList>
    </citation>
    <scope>NUCLEOTIDE SEQUENCE [LARGE SCALE GENOMIC DNA]</scope>
    <source>
        <strain evidence="4">cv. G240</strain>
        <tissue evidence="3">Leaf</tissue>
    </source>
</reference>
<dbReference type="PROSITE" id="PS51375">
    <property type="entry name" value="PPR"/>
    <property type="match status" value="9"/>
</dbReference>
<name>A0A7J7HQB0_CAMSI</name>
<comment type="caution">
    <text evidence="3">The sequence shown here is derived from an EMBL/GenBank/DDBJ whole genome shotgun (WGS) entry which is preliminary data.</text>
</comment>
<accession>A0A7J7HQB0</accession>
<evidence type="ECO:0000256" key="2">
    <source>
        <dbReference type="PROSITE-ProRule" id="PRU00708"/>
    </source>
</evidence>
<dbReference type="PANTHER" id="PTHR45613">
    <property type="entry name" value="PENTATRICOPEPTIDE REPEAT-CONTAINING PROTEIN"/>
    <property type="match status" value="1"/>
</dbReference>
<dbReference type="PANTHER" id="PTHR45613:SF50">
    <property type="entry name" value="OS03G0761300 PROTEIN"/>
    <property type="match status" value="1"/>
</dbReference>
<dbReference type="EMBL" id="JACBKZ010000003">
    <property type="protein sequence ID" value="KAF5955062.1"/>
    <property type="molecule type" value="Genomic_DNA"/>
</dbReference>
<evidence type="ECO:0000313" key="3">
    <source>
        <dbReference type="EMBL" id="KAF5955062.1"/>
    </source>
</evidence>
<organism evidence="3 4">
    <name type="scientific">Camellia sinensis</name>
    <name type="common">Tea plant</name>
    <name type="synonym">Thea sinensis</name>
    <dbReference type="NCBI Taxonomy" id="4442"/>
    <lineage>
        <taxon>Eukaryota</taxon>
        <taxon>Viridiplantae</taxon>
        <taxon>Streptophyta</taxon>
        <taxon>Embryophyta</taxon>
        <taxon>Tracheophyta</taxon>
        <taxon>Spermatophyta</taxon>
        <taxon>Magnoliopsida</taxon>
        <taxon>eudicotyledons</taxon>
        <taxon>Gunneridae</taxon>
        <taxon>Pentapetalae</taxon>
        <taxon>asterids</taxon>
        <taxon>Ericales</taxon>
        <taxon>Theaceae</taxon>
        <taxon>Camellia</taxon>
    </lineage>
</organism>
<dbReference type="Gene3D" id="1.25.40.10">
    <property type="entry name" value="Tetratricopeptide repeat domain"/>
    <property type="match status" value="4"/>
</dbReference>
<dbReference type="Pfam" id="PF12854">
    <property type="entry name" value="PPR_1"/>
    <property type="match status" value="1"/>
</dbReference>
<dbReference type="Pfam" id="PF13041">
    <property type="entry name" value="PPR_2"/>
    <property type="match status" value="3"/>
</dbReference>
<gene>
    <name evidence="3" type="ORF">HYC85_007918</name>
</gene>
<dbReference type="SUPFAM" id="SSF81901">
    <property type="entry name" value="HCP-like"/>
    <property type="match status" value="1"/>
</dbReference>
<feature type="repeat" description="PPR" evidence="2">
    <location>
        <begin position="316"/>
        <end position="346"/>
    </location>
</feature>
<dbReference type="NCBIfam" id="TIGR00756">
    <property type="entry name" value="PPR"/>
    <property type="match status" value="10"/>
</dbReference>
<feature type="repeat" description="PPR" evidence="2">
    <location>
        <begin position="559"/>
        <end position="593"/>
    </location>
</feature>
<feature type="repeat" description="PPR" evidence="2">
    <location>
        <begin position="350"/>
        <end position="384"/>
    </location>
</feature>
<protein>
    <recommendedName>
        <fullName evidence="5">Pentacotripeptide-repeat region of PRORP domain-containing protein</fullName>
    </recommendedName>
</protein>
<feature type="repeat" description="PPR" evidence="2">
    <location>
        <begin position="281"/>
        <end position="315"/>
    </location>
</feature>
<dbReference type="Proteomes" id="UP000593564">
    <property type="component" value="Unassembled WGS sequence"/>
</dbReference>
<feature type="repeat" description="PPR" evidence="2">
    <location>
        <begin position="385"/>
        <end position="419"/>
    </location>
</feature>
<feature type="repeat" description="PPR" evidence="2">
    <location>
        <begin position="455"/>
        <end position="489"/>
    </location>
</feature>
<keyword evidence="4" id="KW-1185">Reference proteome</keyword>
<dbReference type="Pfam" id="PF01535">
    <property type="entry name" value="PPR"/>
    <property type="match status" value="3"/>
</dbReference>
<sequence length="676" mass="77676">MARWENTKAECLYDDGKNQVKQGQSIADSSIFRSFGDSKIQQNTFQLEDAIEREDVQEAAKLKTAIAEATSKDSVAEIMFQLKLTGCGMHYQTLHVAMGWKSEFFCHLNSDDVSAKKEVKITIDKSHHSYYYSLTFQCSRQLGSLYLPFDNMIKIHCYHNKLDLGIVMLARMYSSSETMKEISDPTKRICKIMISCPKLGLDTALDQSGIRVSADVVEEVLKRFENAGMVTYRFFEWAGRQRNYEHSIRAYHTMIESLAKIRQYKIAWDLVNSMRSKKMLNIETFCIIMRKYARAQKVEEAIYTFNVMEKYDMLPNLAAFNGLLSALCKSKNVRKAQEIFDNMKERFVPESKTYSILIEGWGRDPNLPKAREIFREMVDMGCNPDIVTYGIMVDILCKAGRVDEAVEIVKDMNAKGCRPTSFIYSVLIHSYGTDNKIEDAVDTFLEMERNGVKADVIVYNALISAFCKVNKFQNAYRVLNEMNSKGIMPNSRTCNIILNGLIGLGETDQAFSVFRKMIKICEPDADTYTMMIKMFCKREELKMAQKVWKYMKSKQFAPSMHTFSVLINGLCEKGDVSEACVMMEEMIEMGMRPSRVTFGRLRQLLIKEGRQDVLEFLNEKLNLLVKEPLILEPQLLGRSRGRLSHLSKDLQIAKKDNRPTMKLSQLTPNEGCKEFF</sequence>
<evidence type="ECO:0008006" key="5">
    <source>
        <dbReference type="Google" id="ProtNLM"/>
    </source>
</evidence>
<dbReference type="InterPro" id="IPR011990">
    <property type="entry name" value="TPR-like_helical_dom_sf"/>
</dbReference>
<evidence type="ECO:0000256" key="1">
    <source>
        <dbReference type="ARBA" id="ARBA00022737"/>
    </source>
</evidence>